<feature type="signal peptide" evidence="2">
    <location>
        <begin position="1"/>
        <end position="22"/>
    </location>
</feature>
<dbReference type="AlphaFoldDB" id="A0A809S2Q5"/>
<feature type="region of interest" description="Disordered" evidence="1">
    <location>
        <begin position="30"/>
        <end position="92"/>
    </location>
</feature>
<dbReference type="GO" id="GO:0009279">
    <property type="term" value="C:cell outer membrane"/>
    <property type="evidence" value="ECO:0007669"/>
    <property type="project" value="InterPro"/>
</dbReference>
<keyword evidence="2" id="KW-0732">Signal</keyword>
<feature type="chain" id="PRO_5032865081" evidence="2">
    <location>
        <begin position="23"/>
        <end position="318"/>
    </location>
</feature>
<dbReference type="GO" id="GO:0006878">
    <property type="term" value="P:intracellular copper ion homeostasis"/>
    <property type="evidence" value="ECO:0007669"/>
    <property type="project" value="InterPro"/>
</dbReference>
<reference evidence="4" key="1">
    <citation type="submission" date="2019-11" db="EMBL/GenBank/DDBJ databases">
        <title>Isolation and characterization of a novel species in the genus Sulfuriferula.</title>
        <authorList>
            <person name="Mochizuki J."/>
            <person name="Kojima H."/>
            <person name="Fukui M."/>
        </authorList>
    </citation>
    <scope>NUCLEOTIDE SEQUENCE [LARGE SCALE GENOMIC DNA]</scope>
    <source>
        <strain evidence="4">SGTM</strain>
    </source>
</reference>
<organism evidence="3 4">
    <name type="scientific">Sulfuriferula nivalis</name>
    <dbReference type="NCBI Taxonomy" id="2675298"/>
    <lineage>
        <taxon>Bacteria</taxon>
        <taxon>Pseudomonadati</taxon>
        <taxon>Pseudomonadota</taxon>
        <taxon>Betaproteobacteria</taxon>
        <taxon>Nitrosomonadales</taxon>
        <taxon>Sulfuricellaceae</taxon>
        <taxon>Sulfuriferula</taxon>
    </lineage>
</organism>
<gene>
    <name evidence="3" type="primary">copB</name>
    <name evidence="3" type="ORF">SFSGTM_16660</name>
</gene>
<dbReference type="Proteomes" id="UP000463939">
    <property type="component" value="Chromosome"/>
</dbReference>
<dbReference type="InterPro" id="IPR007939">
    <property type="entry name" value="Cu-R_B_prcur"/>
</dbReference>
<evidence type="ECO:0000256" key="1">
    <source>
        <dbReference type="SAM" id="MobiDB-lite"/>
    </source>
</evidence>
<proteinExistence type="predicted"/>
<sequence>MNNLKPLALLCTLFPLSGIVLAQETMTMPMSGHDMAPSESDASMKNMNDMPGMADMPSMDHSSKPKLPEQPNSPELPAPAVGSLPSSDGSAGKSFHVDGMNMDIMDMNDDPLIAKFMLDKLEYVHGDQADSLVWDGRFRLGYDINKLWIRSEGQRAHGKTQDADAELLWGHTVAAYWDVMSGIRHDFGTDPSRDWAALGIQGLAPYKFDVEATAYVGPSGRTMARLKTSYDLLLTQRLILTPEVDANLYTKEDLERGIGAGLSDTSLGLRLRYEIRREFAPYFGVNYVQKYGKTAALARTNGDPAHDLQFVAGVHMWF</sequence>
<dbReference type="RefSeq" id="WP_232525951.1">
    <property type="nucleotide sequence ID" value="NZ_AP021881.1"/>
</dbReference>
<name>A0A809S2Q5_9PROT</name>
<dbReference type="KEGG" id="sniv:SFSGTM_16660"/>
<evidence type="ECO:0000313" key="3">
    <source>
        <dbReference type="EMBL" id="BBP00958.1"/>
    </source>
</evidence>
<keyword evidence="4" id="KW-1185">Reference proteome</keyword>
<evidence type="ECO:0000313" key="4">
    <source>
        <dbReference type="Proteomes" id="UP000463939"/>
    </source>
</evidence>
<dbReference type="EMBL" id="AP021881">
    <property type="protein sequence ID" value="BBP00958.1"/>
    <property type="molecule type" value="Genomic_DNA"/>
</dbReference>
<accession>A0A809S2Q5</accession>
<dbReference type="GO" id="GO:0005507">
    <property type="term" value="F:copper ion binding"/>
    <property type="evidence" value="ECO:0007669"/>
    <property type="project" value="InterPro"/>
</dbReference>
<protein>
    <submittedName>
        <fullName evidence="3">Copper resistance protein B</fullName>
    </submittedName>
</protein>
<evidence type="ECO:0000256" key="2">
    <source>
        <dbReference type="SAM" id="SignalP"/>
    </source>
</evidence>
<dbReference type="Pfam" id="PF05275">
    <property type="entry name" value="CopB"/>
    <property type="match status" value="1"/>
</dbReference>